<organism evidence="2 3">
    <name type="scientific">Cordyceps javanica</name>
    <dbReference type="NCBI Taxonomy" id="43265"/>
    <lineage>
        <taxon>Eukaryota</taxon>
        <taxon>Fungi</taxon>
        <taxon>Dikarya</taxon>
        <taxon>Ascomycota</taxon>
        <taxon>Pezizomycotina</taxon>
        <taxon>Sordariomycetes</taxon>
        <taxon>Hypocreomycetidae</taxon>
        <taxon>Hypocreales</taxon>
        <taxon>Cordycipitaceae</taxon>
        <taxon>Cordyceps</taxon>
    </lineage>
</organism>
<dbReference type="EMBL" id="SPUK01000015">
    <property type="protein sequence ID" value="TQV92550.1"/>
    <property type="molecule type" value="Genomic_DNA"/>
</dbReference>
<feature type="chain" id="PRO_5022201328" evidence="1">
    <location>
        <begin position="25"/>
        <end position="110"/>
    </location>
</feature>
<dbReference type="Proteomes" id="UP000315783">
    <property type="component" value="Unassembled WGS sequence"/>
</dbReference>
<dbReference type="AlphaFoldDB" id="A0A545USX1"/>
<proteinExistence type="predicted"/>
<sequence length="110" mass="12074">MLKSHPKSWLLLLTSSTMFAHTNATTPTTDQVPRLQQPELALAAREHARLHLKVRGVRVAIPGVKVVAASTLGVDDTLPEAIVLRRVLLHAAAYRESLDATYRAKLVGFK</sequence>
<keyword evidence="3" id="KW-1185">Reference proteome</keyword>
<protein>
    <submittedName>
        <fullName evidence="2">Uncharacterized protein</fullName>
    </submittedName>
</protein>
<name>A0A545USX1_9HYPO</name>
<gene>
    <name evidence="2" type="ORF">IF1G_09068</name>
</gene>
<evidence type="ECO:0000313" key="3">
    <source>
        <dbReference type="Proteomes" id="UP000315783"/>
    </source>
</evidence>
<evidence type="ECO:0000256" key="1">
    <source>
        <dbReference type="SAM" id="SignalP"/>
    </source>
</evidence>
<evidence type="ECO:0000313" key="2">
    <source>
        <dbReference type="EMBL" id="TQV92550.1"/>
    </source>
</evidence>
<reference evidence="2 3" key="1">
    <citation type="journal article" date="2019" name="Appl. Microbiol. Biotechnol.">
        <title>Genome sequence of Isaria javanica and comparative genome analysis insights into family S53 peptidase evolution in fungal entomopathogens.</title>
        <authorList>
            <person name="Lin R."/>
            <person name="Zhang X."/>
            <person name="Xin B."/>
            <person name="Zou M."/>
            <person name="Gao Y."/>
            <person name="Qin F."/>
            <person name="Hu Q."/>
            <person name="Xie B."/>
            <person name="Cheng X."/>
        </authorList>
    </citation>
    <scope>NUCLEOTIDE SEQUENCE [LARGE SCALE GENOMIC DNA]</scope>
    <source>
        <strain evidence="2 3">IJ1G</strain>
    </source>
</reference>
<comment type="caution">
    <text evidence="2">The sequence shown here is derived from an EMBL/GenBank/DDBJ whole genome shotgun (WGS) entry which is preliminary data.</text>
</comment>
<feature type="signal peptide" evidence="1">
    <location>
        <begin position="1"/>
        <end position="24"/>
    </location>
</feature>
<accession>A0A545USX1</accession>
<keyword evidence="1" id="KW-0732">Signal</keyword>